<protein>
    <recommendedName>
        <fullName evidence="3">Carboxylic ester hydrolase</fullName>
        <ecNumber evidence="3">3.1.1.-</ecNumber>
    </recommendedName>
</protein>
<evidence type="ECO:0000256" key="1">
    <source>
        <dbReference type="ARBA" id="ARBA00005964"/>
    </source>
</evidence>
<dbReference type="InterPro" id="IPR050309">
    <property type="entry name" value="Type-B_Carboxylest/Lipase"/>
</dbReference>
<dbReference type="EC" id="3.1.1.-" evidence="3"/>
<dbReference type="InterPro" id="IPR019826">
    <property type="entry name" value="Carboxylesterase_B_AS"/>
</dbReference>
<evidence type="ECO:0000256" key="3">
    <source>
        <dbReference type="RuleBase" id="RU361235"/>
    </source>
</evidence>
<feature type="signal peptide" evidence="3">
    <location>
        <begin position="1"/>
        <end position="28"/>
    </location>
</feature>
<evidence type="ECO:0000313" key="5">
    <source>
        <dbReference type="EMBL" id="ADL02412.1"/>
    </source>
</evidence>
<dbReference type="KEGG" id="bsb:Bresu_3106"/>
<dbReference type="InterPro" id="IPR019819">
    <property type="entry name" value="Carboxylesterase_B_CS"/>
</dbReference>
<dbReference type="PANTHER" id="PTHR11559">
    <property type="entry name" value="CARBOXYLESTERASE"/>
    <property type="match status" value="1"/>
</dbReference>
<dbReference type="GO" id="GO:0016787">
    <property type="term" value="F:hydrolase activity"/>
    <property type="evidence" value="ECO:0007669"/>
    <property type="project" value="UniProtKB-KW"/>
</dbReference>
<dbReference type="SUPFAM" id="SSF53474">
    <property type="entry name" value="alpha/beta-Hydrolases"/>
    <property type="match status" value="1"/>
</dbReference>
<feature type="chain" id="PRO_5005127426" description="Carboxylic ester hydrolase" evidence="3">
    <location>
        <begin position="29"/>
        <end position="525"/>
    </location>
</feature>
<dbReference type="InterPro" id="IPR029058">
    <property type="entry name" value="AB_hydrolase_fold"/>
</dbReference>
<dbReference type="RefSeq" id="WP_013270512.1">
    <property type="nucleotide sequence ID" value="NC_014375.1"/>
</dbReference>
<dbReference type="Proteomes" id="UP000002696">
    <property type="component" value="Chromosome"/>
</dbReference>
<evidence type="ECO:0000256" key="2">
    <source>
        <dbReference type="ARBA" id="ARBA00022801"/>
    </source>
</evidence>
<keyword evidence="6" id="KW-1185">Reference proteome</keyword>
<evidence type="ECO:0000313" key="6">
    <source>
        <dbReference type="Proteomes" id="UP000002696"/>
    </source>
</evidence>
<proteinExistence type="inferred from homology"/>
<dbReference type="InterPro" id="IPR002018">
    <property type="entry name" value="CarbesteraseB"/>
</dbReference>
<keyword evidence="2 3" id="KW-0378">Hydrolase</keyword>
<dbReference type="PROSITE" id="PS00941">
    <property type="entry name" value="CARBOXYLESTERASE_B_2"/>
    <property type="match status" value="1"/>
</dbReference>
<dbReference type="PROSITE" id="PS00122">
    <property type="entry name" value="CARBOXYLESTERASE_B_1"/>
    <property type="match status" value="1"/>
</dbReference>
<dbReference type="AlphaFoldDB" id="D9QPE9"/>
<sequence length="525" mass="56124">MDRRLLIGRRSLIAAGLALPLMTTRARAQDGHPVVATTNGPVRGQRDADVAVFKGIRYGADTGPRRFQPPVRPTPWTTPLDALDYGAASSQGGSEPNQSEDCLFLNVWSPGLDAGRRPVMVYIHGGAYSSGSGSSPLYDGTRLARRNDVVVVTVNHRLGPLGYAYLARIAGAPFLDSGNAGQLDLILALQWVRDNITAFGGDPDRVMVFGQSGGGAKIATMMATPAAGGLFHRVATMSGQQVTASGPWNATRRATTWLDALGLPPDRAAEAATLPVEALLKATEATDPVLGFGGLYFGPVLDNRSLPRHPFYPDAPAQSAHIPMIIGNTHDETKAFLGGDPANFALTWDDLPGKLTNQVFRIDVAPEPVIAAYRLMYPAYSPSDVFFAASTAGRSWRGAIIEAEARAASGSPAFVYQLDWVSPIDGGRRGAMHTDDIPLSLDNVMATGSRAQGPQAQSMAERLSRAFAALARDGDPNHAGLPDWTPYDLTRRQTMIMDEPARMEDDPRGGERRLFAAIPYVQPGT</sequence>
<organism evidence="5 6">
    <name type="scientific">Brevundimonas subvibrioides (strain ATCC 15264 / DSM 4735 / LMG 14903 / NBRC 16000 / CB 81)</name>
    <name type="common">Caulobacter subvibrioides</name>
    <dbReference type="NCBI Taxonomy" id="633149"/>
    <lineage>
        <taxon>Bacteria</taxon>
        <taxon>Pseudomonadati</taxon>
        <taxon>Pseudomonadota</taxon>
        <taxon>Alphaproteobacteria</taxon>
        <taxon>Caulobacterales</taxon>
        <taxon>Caulobacteraceae</taxon>
        <taxon>Brevundimonas</taxon>
    </lineage>
</organism>
<dbReference type="ESTHER" id="bresc-d9qpe9">
    <property type="family name" value="Carb_B_Bacteria"/>
</dbReference>
<keyword evidence="3" id="KW-0732">Signal</keyword>
<dbReference type="Gene3D" id="3.40.50.1820">
    <property type="entry name" value="alpha/beta hydrolase"/>
    <property type="match status" value="1"/>
</dbReference>
<dbReference type="InParanoid" id="D9QPE9"/>
<evidence type="ECO:0000259" key="4">
    <source>
        <dbReference type="Pfam" id="PF00135"/>
    </source>
</evidence>
<dbReference type="EMBL" id="CP002102">
    <property type="protein sequence ID" value="ADL02412.1"/>
    <property type="molecule type" value="Genomic_DNA"/>
</dbReference>
<gene>
    <name evidence="5" type="ordered locus">Bresu_3106</name>
</gene>
<name>D9QPE9_BRESC</name>
<reference evidence="6" key="1">
    <citation type="journal article" date="2011" name="J. Bacteriol.">
        <title>Genome sequences of eight morphologically diverse alphaproteobacteria.</title>
        <authorList>
            <consortium name="US DOE Joint Genome Institute"/>
            <person name="Brown P.J."/>
            <person name="Kysela D.T."/>
            <person name="Buechlein A."/>
            <person name="Hemmerich C."/>
            <person name="Brun Y.V."/>
        </authorList>
    </citation>
    <scope>NUCLEOTIDE SEQUENCE [LARGE SCALE GENOMIC DNA]</scope>
    <source>
        <strain evidence="6">ATCC 15264 / DSM 4735 / LMG 14903 / NBRC 16000 / CB 81</strain>
    </source>
</reference>
<dbReference type="eggNOG" id="COG2272">
    <property type="taxonomic scope" value="Bacteria"/>
</dbReference>
<dbReference type="HOGENOM" id="CLU_006586_16_4_5"/>
<accession>D9QPE9</accession>
<dbReference type="STRING" id="633149.Bresu_3106"/>
<comment type="similarity">
    <text evidence="1 3">Belongs to the type-B carboxylesterase/lipase family.</text>
</comment>
<feature type="domain" description="Carboxylesterase type B" evidence="4">
    <location>
        <begin position="33"/>
        <end position="507"/>
    </location>
</feature>
<dbReference type="Pfam" id="PF00135">
    <property type="entry name" value="COesterase"/>
    <property type="match status" value="1"/>
</dbReference>